<gene>
    <name evidence="2" type="ORF">ACFQO6_05880</name>
</gene>
<proteinExistence type="predicted"/>
<dbReference type="Pfam" id="PF10067">
    <property type="entry name" value="DUF2306"/>
    <property type="match status" value="1"/>
</dbReference>
<evidence type="ECO:0000313" key="3">
    <source>
        <dbReference type="Proteomes" id="UP001596524"/>
    </source>
</evidence>
<reference evidence="3" key="1">
    <citation type="journal article" date="2019" name="Int. J. Syst. Evol. Microbiol.">
        <title>The Global Catalogue of Microorganisms (GCM) 10K type strain sequencing project: providing services to taxonomists for standard genome sequencing and annotation.</title>
        <authorList>
            <consortium name="The Broad Institute Genomics Platform"/>
            <consortium name="The Broad Institute Genome Sequencing Center for Infectious Disease"/>
            <person name="Wu L."/>
            <person name="Ma J."/>
        </authorList>
    </citation>
    <scope>NUCLEOTIDE SEQUENCE [LARGE SCALE GENOMIC DNA]</scope>
    <source>
        <strain evidence="3">FCH27</strain>
    </source>
</reference>
<keyword evidence="3" id="KW-1185">Reference proteome</keyword>
<accession>A0ABW2MYK1</accession>
<feature type="transmembrane region" description="Helical" evidence="1">
    <location>
        <begin position="132"/>
        <end position="154"/>
    </location>
</feature>
<evidence type="ECO:0000313" key="2">
    <source>
        <dbReference type="EMBL" id="MFC7359793.1"/>
    </source>
</evidence>
<dbReference type="EMBL" id="JBHTCH010000004">
    <property type="protein sequence ID" value="MFC7359793.1"/>
    <property type="molecule type" value="Genomic_DNA"/>
</dbReference>
<keyword evidence="1" id="KW-1133">Transmembrane helix</keyword>
<name>A0ABW2MYK1_9ACTN</name>
<feature type="transmembrane region" description="Helical" evidence="1">
    <location>
        <begin position="26"/>
        <end position="44"/>
    </location>
</feature>
<dbReference type="Proteomes" id="UP001596524">
    <property type="component" value="Unassembled WGS sequence"/>
</dbReference>
<organism evidence="2 3">
    <name type="scientific">Nocardioides astragali</name>
    <dbReference type="NCBI Taxonomy" id="1776736"/>
    <lineage>
        <taxon>Bacteria</taxon>
        <taxon>Bacillati</taxon>
        <taxon>Actinomycetota</taxon>
        <taxon>Actinomycetes</taxon>
        <taxon>Propionibacteriales</taxon>
        <taxon>Nocardioidaceae</taxon>
        <taxon>Nocardioides</taxon>
    </lineage>
</organism>
<keyword evidence="1" id="KW-0812">Transmembrane</keyword>
<protein>
    <submittedName>
        <fullName evidence="2">DUF2306 domain-containing protein</fullName>
    </submittedName>
</protein>
<dbReference type="RefSeq" id="WP_255889910.1">
    <property type="nucleotide sequence ID" value="NZ_JAFMZM010000002.1"/>
</dbReference>
<sequence>MSATRTASAPAGSGVQRRTPTWRVPLALVALSLVPVIAGSLRLADVSTGSSIMPEDAHHPSMPVALVVHIASAIAYSLVGAFQFSAGLRRRRLRWHRAAGRVLVPLGLAAAGSALWMTVVYPTEVGTGPLLFWSRLLFGVGMILCLVLGLRAILARDVATHRAWMIRAYALGLGAGTQVLTIGLGQAAFGTSTLVTDAVTAVGWAINLAAAEAIVRLPRARSRAIASLPIQPVRPATQEDPR</sequence>
<feature type="transmembrane region" description="Helical" evidence="1">
    <location>
        <begin position="64"/>
        <end position="86"/>
    </location>
</feature>
<keyword evidence="1" id="KW-0472">Membrane</keyword>
<feature type="transmembrane region" description="Helical" evidence="1">
    <location>
        <begin position="98"/>
        <end position="120"/>
    </location>
</feature>
<feature type="transmembrane region" description="Helical" evidence="1">
    <location>
        <begin position="195"/>
        <end position="215"/>
    </location>
</feature>
<evidence type="ECO:0000256" key="1">
    <source>
        <dbReference type="SAM" id="Phobius"/>
    </source>
</evidence>
<comment type="caution">
    <text evidence="2">The sequence shown here is derived from an EMBL/GenBank/DDBJ whole genome shotgun (WGS) entry which is preliminary data.</text>
</comment>
<feature type="transmembrane region" description="Helical" evidence="1">
    <location>
        <begin position="166"/>
        <end position="189"/>
    </location>
</feature>
<dbReference type="InterPro" id="IPR018750">
    <property type="entry name" value="DUF2306_membrane"/>
</dbReference>